<dbReference type="InterPro" id="IPR002347">
    <property type="entry name" value="SDR_fam"/>
</dbReference>
<evidence type="ECO:0000256" key="1">
    <source>
        <dbReference type="ARBA" id="ARBA00006484"/>
    </source>
</evidence>
<dbReference type="PANTHER" id="PTHR24320">
    <property type="entry name" value="RETINOL DEHYDROGENASE"/>
    <property type="match status" value="1"/>
</dbReference>
<sequence>MPSFSFDPANDIPDLTNRVILVTGGTAGLGKSSILALAVHNPAQIFFTGRSQSRADGIVDQVRAIAPNIAVTFLSMDLGSAKSIQAAAESLQLKSSRLDILMCNAGIMAVPASTTADGYEKTAEQPNADVRIISNTSTGFQAAPEGGIQFDTLKTEQEMGQGGRWLRYGQSKLANILYTQEMARRHPQILSLVIHPGVIMTDLVTTLSQEDQEIVKSSNVGKIISEEDGIKNQLWAATSPREELENGQFYEPVGTVGSTTKASTDRELAKRLWEWTEEQIDALITHS</sequence>
<dbReference type="EMBL" id="JAVRRG010000301">
    <property type="protein sequence ID" value="KAK5073382.1"/>
    <property type="molecule type" value="Genomic_DNA"/>
</dbReference>
<proteinExistence type="inferred from homology"/>
<reference evidence="4 5" key="1">
    <citation type="submission" date="2023-08" db="EMBL/GenBank/DDBJ databases">
        <title>Black Yeasts Isolated from many extreme environments.</title>
        <authorList>
            <person name="Coleine C."/>
            <person name="Stajich J.E."/>
            <person name="Selbmann L."/>
        </authorList>
    </citation>
    <scope>NUCLEOTIDE SEQUENCE [LARGE SCALE GENOMIC DNA]</scope>
    <source>
        <strain evidence="4 5">CCFEE 5885</strain>
    </source>
</reference>
<name>A0ABR0JUE0_9EURO</name>
<dbReference type="InterPro" id="IPR036291">
    <property type="entry name" value="NAD(P)-bd_dom_sf"/>
</dbReference>
<keyword evidence="3" id="KW-0560">Oxidoreductase</keyword>
<comment type="similarity">
    <text evidence="1">Belongs to the short-chain dehydrogenases/reductases (SDR) family.</text>
</comment>
<dbReference type="SUPFAM" id="SSF51735">
    <property type="entry name" value="NAD(P)-binding Rossmann-fold domains"/>
    <property type="match status" value="1"/>
</dbReference>
<dbReference type="PANTHER" id="PTHR24320:SF154">
    <property type="entry name" value="OXIDOREDUCTASE, SHORT-CHAIN DEHYDROGENASE_REDUCTASE FAMILY (AFU_ORTHOLOGUE AFUA_2G04560)"/>
    <property type="match status" value="1"/>
</dbReference>
<dbReference type="Proteomes" id="UP001345013">
    <property type="component" value="Unassembled WGS sequence"/>
</dbReference>
<evidence type="ECO:0000256" key="2">
    <source>
        <dbReference type="ARBA" id="ARBA00022857"/>
    </source>
</evidence>
<keyword evidence="5" id="KW-1185">Reference proteome</keyword>
<evidence type="ECO:0008006" key="6">
    <source>
        <dbReference type="Google" id="ProtNLM"/>
    </source>
</evidence>
<evidence type="ECO:0000256" key="3">
    <source>
        <dbReference type="ARBA" id="ARBA00023002"/>
    </source>
</evidence>
<dbReference type="Gene3D" id="3.40.50.720">
    <property type="entry name" value="NAD(P)-binding Rossmann-like Domain"/>
    <property type="match status" value="1"/>
</dbReference>
<dbReference type="Pfam" id="PF00106">
    <property type="entry name" value="adh_short"/>
    <property type="match status" value="1"/>
</dbReference>
<protein>
    <recommendedName>
        <fullName evidence="6">Oxidoreductase</fullName>
    </recommendedName>
</protein>
<accession>A0ABR0JUE0</accession>
<keyword evidence="2" id="KW-0521">NADP</keyword>
<comment type="caution">
    <text evidence="4">The sequence shown here is derived from an EMBL/GenBank/DDBJ whole genome shotgun (WGS) entry which is preliminary data.</text>
</comment>
<evidence type="ECO:0000313" key="4">
    <source>
        <dbReference type="EMBL" id="KAK5073382.1"/>
    </source>
</evidence>
<organism evidence="4 5">
    <name type="scientific">Lithohypha guttulata</name>
    <dbReference type="NCBI Taxonomy" id="1690604"/>
    <lineage>
        <taxon>Eukaryota</taxon>
        <taxon>Fungi</taxon>
        <taxon>Dikarya</taxon>
        <taxon>Ascomycota</taxon>
        <taxon>Pezizomycotina</taxon>
        <taxon>Eurotiomycetes</taxon>
        <taxon>Chaetothyriomycetidae</taxon>
        <taxon>Chaetothyriales</taxon>
        <taxon>Trichomeriaceae</taxon>
        <taxon>Lithohypha</taxon>
    </lineage>
</organism>
<evidence type="ECO:0000313" key="5">
    <source>
        <dbReference type="Proteomes" id="UP001345013"/>
    </source>
</evidence>
<gene>
    <name evidence="4" type="ORF">LTR24_010304</name>
</gene>
<dbReference type="PRINTS" id="PR00081">
    <property type="entry name" value="GDHRDH"/>
</dbReference>